<feature type="chain" id="PRO_5034655462" description="SCP domain-containing protein" evidence="3">
    <location>
        <begin position="32"/>
        <end position="335"/>
    </location>
</feature>
<evidence type="ECO:0000256" key="3">
    <source>
        <dbReference type="SAM" id="SignalP"/>
    </source>
</evidence>
<dbReference type="PRINTS" id="PR00837">
    <property type="entry name" value="V5TPXLIKE"/>
</dbReference>
<keyword evidence="3" id="KW-0732">Signal</keyword>
<name>A0A8H7WEX8_9HELO</name>
<feature type="transmembrane region" description="Helical" evidence="2">
    <location>
        <begin position="317"/>
        <end position="334"/>
    </location>
</feature>
<keyword evidence="2" id="KW-0812">Transmembrane</keyword>
<dbReference type="SUPFAM" id="SSF55797">
    <property type="entry name" value="PR-1-like"/>
    <property type="match status" value="1"/>
</dbReference>
<dbReference type="Gene3D" id="3.40.33.10">
    <property type="entry name" value="CAP"/>
    <property type="match status" value="1"/>
</dbReference>
<dbReference type="SMART" id="SM00198">
    <property type="entry name" value="SCP"/>
    <property type="match status" value="1"/>
</dbReference>
<reference evidence="5" key="1">
    <citation type="submission" date="2021-02" db="EMBL/GenBank/DDBJ databases">
        <title>Genome sequence Cadophora malorum strain M34.</title>
        <authorList>
            <person name="Stefanovic E."/>
            <person name="Vu D."/>
            <person name="Scully C."/>
            <person name="Dijksterhuis J."/>
            <person name="Roader J."/>
            <person name="Houbraken J."/>
        </authorList>
    </citation>
    <scope>NUCLEOTIDE SEQUENCE</scope>
    <source>
        <strain evidence="5">M34</strain>
    </source>
</reference>
<dbReference type="Pfam" id="PF00188">
    <property type="entry name" value="CAP"/>
    <property type="match status" value="1"/>
</dbReference>
<protein>
    <recommendedName>
        <fullName evidence="4">SCP domain-containing protein</fullName>
    </recommendedName>
</protein>
<dbReference type="GO" id="GO:0005576">
    <property type="term" value="C:extracellular region"/>
    <property type="evidence" value="ECO:0007669"/>
    <property type="project" value="InterPro"/>
</dbReference>
<feature type="region of interest" description="Disordered" evidence="1">
    <location>
        <begin position="263"/>
        <end position="282"/>
    </location>
</feature>
<evidence type="ECO:0000313" key="5">
    <source>
        <dbReference type="EMBL" id="KAG4423656.1"/>
    </source>
</evidence>
<organism evidence="5 6">
    <name type="scientific">Cadophora malorum</name>
    <dbReference type="NCBI Taxonomy" id="108018"/>
    <lineage>
        <taxon>Eukaryota</taxon>
        <taxon>Fungi</taxon>
        <taxon>Dikarya</taxon>
        <taxon>Ascomycota</taxon>
        <taxon>Pezizomycotina</taxon>
        <taxon>Leotiomycetes</taxon>
        <taxon>Helotiales</taxon>
        <taxon>Ploettnerulaceae</taxon>
        <taxon>Cadophora</taxon>
    </lineage>
</organism>
<keyword evidence="6" id="KW-1185">Reference proteome</keyword>
<accession>A0A8H7WEX8</accession>
<dbReference type="PROSITE" id="PS01010">
    <property type="entry name" value="CRISP_2"/>
    <property type="match status" value="1"/>
</dbReference>
<evidence type="ECO:0000256" key="2">
    <source>
        <dbReference type="SAM" id="Phobius"/>
    </source>
</evidence>
<sequence>MADRHQQSHSSKWNNMKAFLVLCVFSSTALAHNDTCGVPAVFAPAELQNREPTDLSFADNTHFQLQIIEDHNFFRSQHGANPLTWSDQLARSSADWINKCQFGTPDVGENLALGYSRVLDAINEWALERMEYNFESPDFSLTTGYFTQIVWKATTEIGCAKRQCKIDDFANGKPSWYVVCQYQAPGNVKGPGFFEENVGRQTSGDPKVGIPGTLSSTPPTSTFPIQTAAQVATSTPDLVIIGAPDPLPEVIIITVTVTEGDAPTEASAATAETGKTAEAPISTSGPFWGRLKSSGGTMDTSFFHVLRRRNGTARLEGNIFMVVVGFIVSIVLAVV</sequence>
<dbReference type="InterPro" id="IPR018244">
    <property type="entry name" value="Allrgn_V5/Tpx1_CS"/>
</dbReference>
<feature type="domain" description="SCP" evidence="4">
    <location>
        <begin position="62"/>
        <end position="190"/>
    </location>
</feature>
<evidence type="ECO:0000259" key="4">
    <source>
        <dbReference type="SMART" id="SM00198"/>
    </source>
</evidence>
<keyword evidence="2" id="KW-0472">Membrane</keyword>
<evidence type="ECO:0000313" key="6">
    <source>
        <dbReference type="Proteomes" id="UP000664132"/>
    </source>
</evidence>
<feature type="signal peptide" evidence="3">
    <location>
        <begin position="1"/>
        <end position="31"/>
    </location>
</feature>
<feature type="compositionally biased region" description="Low complexity" evidence="1">
    <location>
        <begin position="263"/>
        <end position="279"/>
    </location>
</feature>
<gene>
    <name evidence="5" type="ORF">IFR04_003201</name>
</gene>
<dbReference type="AlphaFoldDB" id="A0A8H7WEX8"/>
<dbReference type="OrthoDB" id="43654at2759"/>
<dbReference type="InterPro" id="IPR001283">
    <property type="entry name" value="CRISP-related"/>
</dbReference>
<dbReference type="InterPro" id="IPR014044">
    <property type="entry name" value="CAP_dom"/>
</dbReference>
<keyword evidence="2" id="KW-1133">Transmembrane helix</keyword>
<comment type="caution">
    <text evidence="5">The sequence shown here is derived from an EMBL/GenBank/DDBJ whole genome shotgun (WGS) entry which is preliminary data.</text>
</comment>
<dbReference type="PANTHER" id="PTHR10334">
    <property type="entry name" value="CYSTEINE-RICH SECRETORY PROTEIN-RELATED"/>
    <property type="match status" value="1"/>
</dbReference>
<proteinExistence type="predicted"/>
<evidence type="ECO:0000256" key="1">
    <source>
        <dbReference type="SAM" id="MobiDB-lite"/>
    </source>
</evidence>
<dbReference type="InterPro" id="IPR035940">
    <property type="entry name" value="CAP_sf"/>
</dbReference>
<dbReference type="Proteomes" id="UP000664132">
    <property type="component" value="Unassembled WGS sequence"/>
</dbReference>
<dbReference type="EMBL" id="JAFJYH010000031">
    <property type="protein sequence ID" value="KAG4423656.1"/>
    <property type="molecule type" value="Genomic_DNA"/>
</dbReference>